<gene>
    <name evidence="1" type="ORF">EZJ19_15450</name>
</gene>
<dbReference type="PANTHER" id="PTHR20974">
    <property type="entry name" value="UPF0585 PROTEIN CG18661"/>
    <property type="match status" value="1"/>
</dbReference>
<comment type="caution">
    <text evidence="1">The sequence shown here is derived from an EMBL/GenBank/DDBJ whole genome shotgun (WGS) entry which is preliminary data.</text>
</comment>
<dbReference type="Proteomes" id="UP000295443">
    <property type="component" value="Unassembled WGS sequence"/>
</dbReference>
<dbReference type="Gene3D" id="3.40.50.150">
    <property type="entry name" value="Vaccinia Virus protein VP39"/>
    <property type="match status" value="1"/>
</dbReference>
<dbReference type="InterPro" id="IPR029063">
    <property type="entry name" value="SAM-dependent_MTases_sf"/>
</dbReference>
<organism evidence="1 2">
    <name type="scientific">Parasulfuritortus cantonensis</name>
    <dbReference type="NCBI Taxonomy" id="2528202"/>
    <lineage>
        <taxon>Bacteria</taxon>
        <taxon>Pseudomonadati</taxon>
        <taxon>Pseudomonadota</taxon>
        <taxon>Betaproteobacteria</taxon>
        <taxon>Nitrosomonadales</taxon>
        <taxon>Thiobacillaceae</taxon>
        <taxon>Parasulfuritortus</taxon>
    </lineage>
</organism>
<dbReference type="Pfam" id="PF06080">
    <property type="entry name" value="DUF938"/>
    <property type="match status" value="1"/>
</dbReference>
<dbReference type="CDD" id="cd02440">
    <property type="entry name" value="AdoMet_MTases"/>
    <property type="match status" value="1"/>
</dbReference>
<dbReference type="InterPro" id="IPR010342">
    <property type="entry name" value="DUF938"/>
</dbReference>
<proteinExistence type="predicted"/>
<sequence length="202" mass="21901">MKPYAESCAQNREPILAVLRGLFADRSRVLEIASGTGQHAVHFGAALAHLSWQTSELPENHAGIAAWLDEAGLANVLAPVALDVNDPDWPLDGLFDAVFNANTVHIVAWPAVERMFAGIGRVLAPGGLLCLYGPFNYGGEFTSDSNARFDAWLKARDPASGVRDFEALDRLAAAQGLHLVEDIEMPVNNRTLVWRRAAWTSA</sequence>
<dbReference type="SUPFAM" id="SSF53335">
    <property type="entry name" value="S-adenosyl-L-methionine-dependent methyltransferases"/>
    <property type="match status" value="1"/>
</dbReference>
<name>A0A4V2NUZ5_9PROT</name>
<accession>A0A4V2NUZ5</accession>
<dbReference type="EMBL" id="SJZB01000053">
    <property type="protein sequence ID" value="TCJ11546.1"/>
    <property type="molecule type" value="Genomic_DNA"/>
</dbReference>
<keyword evidence="2" id="KW-1185">Reference proteome</keyword>
<dbReference type="AlphaFoldDB" id="A0A4V2NUZ5"/>
<evidence type="ECO:0000313" key="2">
    <source>
        <dbReference type="Proteomes" id="UP000295443"/>
    </source>
</evidence>
<dbReference type="OrthoDB" id="9342562at2"/>
<dbReference type="PANTHER" id="PTHR20974:SF0">
    <property type="entry name" value="UPF0585 PROTEIN CG18661"/>
    <property type="match status" value="1"/>
</dbReference>
<dbReference type="RefSeq" id="WP_131449176.1">
    <property type="nucleotide sequence ID" value="NZ_SJZB01000053.1"/>
</dbReference>
<protein>
    <submittedName>
        <fullName evidence="1">DUF938 domain-containing protein</fullName>
    </submittedName>
</protein>
<evidence type="ECO:0000313" key="1">
    <source>
        <dbReference type="EMBL" id="TCJ11546.1"/>
    </source>
</evidence>
<reference evidence="1 2" key="1">
    <citation type="submission" date="2019-03" db="EMBL/GenBank/DDBJ databases">
        <title>Genome sequence of Thiobacillaceae bacterium LSR1, a sulfur-oxidizing bacterium isolated from freshwater sediment.</title>
        <authorList>
            <person name="Li S."/>
        </authorList>
    </citation>
    <scope>NUCLEOTIDE SEQUENCE [LARGE SCALE GENOMIC DNA]</scope>
    <source>
        <strain evidence="1 2">LSR1</strain>
    </source>
</reference>